<evidence type="ECO:0000256" key="4">
    <source>
        <dbReference type="ARBA" id="ARBA00022801"/>
    </source>
</evidence>
<dbReference type="InterPro" id="IPR023650">
    <property type="entry name" value="Beta-lactam_class-A_AS"/>
</dbReference>
<evidence type="ECO:0000259" key="8">
    <source>
        <dbReference type="Pfam" id="PF13354"/>
    </source>
</evidence>
<dbReference type="PANTHER" id="PTHR35333">
    <property type="entry name" value="BETA-LACTAMASE"/>
    <property type="match status" value="1"/>
</dbReference>
<dbReference type="SUPFAM" id="SSF56601">
    <property type="entry name" value="beta-lactamase/transpeptidase-like"/>
    <property type="match status" value="1"/>
</dbReference>
<gene>
    <name evidence="9" type="primary">bla</name>
    <name evidence="9" type="ORF">E1212_26410</name>
</gene>
<evidence type="ECO:0000256" key="3">
    <source>
        <dbReference type="ARBA" id="ARBA00018879"/>
    </source>
</evidence>
<dbReference type="Proteomes" id="UP000295621">
    <property type="component" value="Unassembled WGS sequence"/>
</dbReference>
<dbReference type="InterPro" id="IPR006311">
    <property type="entry name" value="TAT_signal"/>
</dbReference>
<evidence type="ECO:0000313" key="9">
    <source>
        <dbReference type="EMBL" id="TDC46663.1"/>
    </source>
</evidence>
<dbReference type="InterPro" id="IPR000871">
    <property type="entry name" value="Beta-lactam_class-A"/>
</dbReference>
<dbReference type="GO" id="GO:0030655">
    <property type="term" value="P:beta-lactam antibiotic catabolic process"/>
    <property type="evidence" value="ECO:0007669"/>
    <property type="project" value="InterPro"/>
</dbReference>
<evidence type="ECO:0000256" key="1">
    <source>
        <dbReference type="ARBA" id="ARBA00009009"/>
    </source>
</evidence>
<dbReference type="InterPro" id="IPR045155">
    <property type="entry name" value="Beta-lactam_cat"/>
</dbReference>
<feature type="region of interest" description="Disordered" evidence="7">
    <location>
        <begin position="16"/>
        <end position="42"/>
    </location>
</feature>
<evidence type="ECO:0000256" key="6">
    <source>
        <dbReference type="RuleBase" id="RU361140"/>
    </source>
</evidence>
<dbReference type="Gene3D" id="3.40.710.10">
    <property type="entry name" value="DD-peptidase/beta-lactamase superfamily"/>
    <property type="match status" value="1"/>
</dbReference>
<keyword evidence="5 6" id="KW-0046">Antibiotic resistance</keyword>
<accession>A0A4R4RE27</accession>
<feature type="compositionally biased region" description="Basic and acidic residues" evidence="7">
    <location>
        <begin position="29"/>
        <end position="42"/>
    </location>
</feature>
<organism evidence="9 10">
    <name type="scientific">Jiangella ureilytica</name>
    <dbReference type="NCBI Taxonomy" id="2530374"/>
    <lineage>
        <taxon>Bacteria</taxon>
        <taxon>Bacillati</taxon>
        <taxon>Actinomycetota</taxon>
        <taxon>Actinomycetes</taxon>
        <taxon>Jiangellales</taxon>
        <taxon>Jiangellaceae</taxon>
        <taxon>Jiangella</taxon>
    </lineage>
</organism>
<name>A0A4R4RE27_9ACTN</name>
<feature type="domain" description="Beta-lactamase class A catalytic" evidence="8">
    <location>
        <begin position="101"/>
        <end position="316"/>
    </location>
</feature>
<dbReference type="EC" id="3.5.2.6" evidence="2 6"/>
<comment type="similarity">
    <text evidence="1 6">Belongs to the class-A beta-lactamase family.</text>
</comment>
<evidence type="ECO:0000256" key="2">
    <source>
        <dbReference type="ARBA" id="ARBA00012865"/>
    </source>
</evidence>
<keyword evidence="4 6" id="KW-0378">Hydrolase</keyword>
<dbReference type="GO" id="GO:0008800">
    <property type="term" value="F:beta-lactamase activity"/>
    <property type="evidence" value="ECO:0007669"/>
    <property type="project" value="UniProtKB-UniRule"/>
</dbReference>
<keyword evidence="10" id="KW-1185">Reference proteome</keyword>
<dbReference type="Pfam" id="PF13354">
    <property type="entry name" value="Beta-lactamase2"/>
    <property type="match status" value="1"/>
</dbReference>
<dbReference type="PRINTS" id="PR00118">
    <property type="entry name" value="BLACTAMASEA"/>
</dbReference>
<reference evidence="9 10" key="1">
    <citation type="submission" date="2019-02" db="EMBL/GenBank/DDBJ databases">
        <title>Draft genome sequences of novel Actinobacteria.</title>
        <authorList>
            <person name="Sahin N."/>
            <person name="Ay H."/>
            <person name="Saygin H."/>
        </authorList>
    </citation>
    <scope>NUCLEOTIDE SEQUENCE [LARGE SCALE GENOMIC DNA]</scope>
    <source>
        <strain evidence="9 10">KC603</strain>
    </source>
</reference>
<dbReference type="EMBL" id="SMKL01000092">
    <property type="protein sequence ID" value="TDC46663.1"/>
    <property type="molecule type" value="Genomic_DNA"/>
</dbReference>
<dbReference type="PROSITE" id="PS00146">
    <property type="entry name" value="BETA_LACTAMASE_A"/>
    <property type="match status" value="1"/>
</dbReference>
<dbReference type="NCBIfam" id="NF033103">
    <property type="entry name" value="bla_class_A"/>
    <property type="match status" value="1"/>
</dbReference>
<comment type="caution">
    <text evidence="9">The sequence shown here is derived from an EMBL/GenBank/DDBJ whole genome shotgun (WGS) entry which is preliminary data.</text>
</comment>
<evidence type="ECO:0000256" key="7">
    <source>
        <dbReference type="SAM" id="MobiDB-lite"/>
    </source>
</evidence>
<dbReference type="GO" id="GO:0046677">
    <property type="term" value="P:response to antibiotic"/>
    <property type="evidence" value="ECO:0007669"/>
    <property type="project" value="UniProtKB-UniRule"/>
</dbReference>
<comment type="catalytic activity">
    <reaction evidence="6">
        <text>a beta-lactam + H2O = a substituted beta-amino acid</text>
        <dbReference type="Rhea" id="RHEA:20401"/>
        <dbReference type="ChEBI" id="CHEBI:15377"/>
        <dbReference type="ChEBI" id="CHEBI:35627"/>
        <dbReference type="ChEBI" id="CHEBI:140347"/>
        <dbReference type="EC" id="3.5.2.6"/>
    </reaction>
</comment>
<dbReference type="AlphaFoldDB" id="A0A4R4RE27"/>
<protein>
    <recommendedName>
        <fullName evidence="3 6">Beta-lactamase</fullName>
        <ecNumber evidence="2 6">3.5.2.6</ecNumber>
    </recommendedName>
</protein>
<dbReference type="PROSITE" id="PS51318">
    <property type="entry name" value="TAT"/>
    <property type="match status" value="1"/>
</dbReference>
<dbReference type="PANTHER" id="PTHR35333:SF3">
    <property type="entry name" value="BETA-LACTAMASE-TYPE TRANSPEPTIDASE FOLD CONTAINING PROTEIN"/>
    <property type="match status" value="1"/>
</dbReference>
<evidence type="ECO:0000313" key="10">
    <source>
        <dbReference type="Proteomes" id="UP000295621"/>
    </source>
</evidence>
<proteinExistence type="inferred from homology"/>
<evidence type="ECO:0000256" key="5">
    <source>
        <dbReference type="ARBA" id="ARBA00023251"/>
    </source>
</evidence>
<sequence length="342" mass="36554">MDRWRLRLGHRSDRLATVDGLSHHPRGGPVKDRRPTRAPEPTRRTVLRLGLAAAPVAAAAGGLLTSSPAAARTVSGRPPQAGAVVDSAVLELERTHDVTLGLSATNLATGVRLAHRPDERFAILSVFKTLLAAAVLDRADEKRLRHRVWYPPADVVVNSPVTAEHIDTGITIAELCDAALRYSDNTAANLLLREIGGPRGLTAYARSIGDRVTRLDRWEPELNAAVPGDVRDTTTAAAVARSFENLLVGRALRPADRRRLTGWMLANTTSAARFRAGLPGGWKLADKTGAGDYGTNNDAGVAWNPAGEPIVIVALTRRNRVDAPKVDAALADAARLVAQRLG</sequence>
<dbReference type="OrthoDB" id="9784149at2"/>
<dbReference type="InterPro" id="IPR012338">
    <property type="entry name" value="Beta-lactam/transpept-like"/>
</dbReference>